<organism evidence="6 7">
    <name type="scientific">Sphaerimonospora thailandensis</name>
    <dbReference type="NCBI Taxonomy" id="795644"/>
    <lineage>
        <taxon>Bacteria</taxon>
        <taxon>Bacillati</taxon>
        <taxon>Actinomycetota</taxon>
        <taxon>Actinomycetes</taxon>
        <taxon>Streptosporangiales</taxon>
        <taxon>Streptosporangiaceae</taxon>
        <taxon>Sphaerimonospora</taxon>
    </lineage>
</organism>
<keyword evidence="7" id="KW-1185">Reference proteome</keyword>
<evidence type="ECO:0000313" key="6">
    <source>
        <dbReference type="EMBL" id="GIH70920.1"/>
    </source>
</evidence>
<dbReference type="SUPFAM" id="SSF48498">
    <property type="entry name" value="Tetracyclin repressor-like, C-terminal domain"/>
    <property type="match status" value="1"/>
</dbReference>
<keyword evidence="3" id="KW-0804">Transcription</keyword>
<dbReference type="Proteomes" id="UP000610966">
    <property type="component" value="Unassembled WGS sequence"/>
</dbReference>
<evidence type="ECO:0000256" key="3">
    <source>
        <dbReference type="ARBA" id="ARBA00023163"/>
    </source>
</evidence>
<evidence type="ECO:0000256" key="1">
    <source>
        <dbReference type="ARBA" id="ARBA00023015"/>
    </source>
</evidence>
<dbReference type="PROSITE" id="PS50977">
    <property type="entry name" value="HTH_TETR_2"/>
    <property type="match status" value="1"/>
</dbReference>
<evidence type="ECO:0000259" key="5">
    <source>
        <dbReference type="PROSITE" id="PS50977"/>
    </source>
</evidence>
<protein>
    <submittedName>
        <fullName evidence="6">TetR family transcriptional regulator</fullName>
    </submittedName>
</protein>
<dbReference type="InterPro" id="IPR011075">
    <property type="entry name" value="TetR_C"/>
</dbReference>
<name>A0A8J3RAG1_9ACTN</name>
<proteinExistence type="predicted"/>
<dbReference type="InterPro" id="IPR009057">
    <property type="entry name" value="Homeodomain-like_sf"/>
</dbReference>
<dbReference type="GO" id="GO:0000976">
    <property type="term" value="F:transcription cis-regulatory region binding"/>
    <property type="evidence" value="ECO:0007669"/>
    <property type="project" value="TreeGrafter"/>
</dbReference>
<keyword evidence="1" id="KW-0805">Transcription regulation</keyword>
<dbReference type="InterPro" id="IPR036271">
    <property type="entry name" value="Tet_transcr_reg_TetR-rel_C_sf"/>
</dbReference>
<dbReference type="EMBL" id="BOOG01000027">
    <property type="protein sequence ID" value="GIH70920.1"/>
    <property type="molecule type" value="Genomic_DNA"/>
</dbReference>
<dbReference type="Pfam" id="PF16859">
    <property type="entry name" value="TetR_C_11"/>
    <property type="match status" value="1"/>
</dbReference>
<evidence type="ECO:0000313" key="7">
    <source>
        <dbReference type="Proteomes" id="UP000610966"/>
    </source>
</evidence>
<keyword evidence="2 4" id="KW-0238">DNA-binding</keyword>
<dbReference type="Gene3D" id="1.10.10.60">
    <property type="entry name" value="Homeodomain-like"/>
    <property type="match status" value="1"/>
</dbReference>
<dbReference type="GO" id="GO:0003700">
    <property type="term" value="F:DNA-binding transcription factor activity"/>
    <property type="evidence" value="ECO:0007669"/>
    <property type="project" value="TreeGrafter"/>
</dbReference>
<dbReference type="Pfam" id="PF00440">
    <property type="entry name" value="TetR_N"/>
    <property type="match status" value="1"/>
</dbReference>
<feature type="DNA-binding region" description="H-T-H motif" evidence="4">
    <location>
        <begin position="45"/>
        <end position="64"/>
    </location>
</feature>
<dbReference type="InterPro" id="IPR001647">
    <property type="entry name" value="HTH_TetR"/>
</dbReference>
<dbReference type="PANTHER" id="PTHR30055:SF148">
    <property type="entry name" value="TETR-FAMILY TRANSCRIPTIONAL REGULATOR"/>
    <property type="match status" value="1"/>
</dbReference>
<reference evidence="6" key="1">
    <citation type="submission" date="2021-01" db="EMBL/GenBank/DDBJ databases">
        <title>Whole genome shotgun sequence of Sphaerimonospora thailandensis NBRC 107569.</title>
        <authorList>
            <person name="Komaki H."/>
            <person name="Tamura T."/>
        </authorList>
    </citation>
    <scope>NUCLEOTIDE SEQUENCE</scope>
    <source>
        <strain evidence="6">NBRC 107569</strain>
    </source>
</reference>
<evidence type="ECO:0000256" key="2">
    <source>
        <dbReference type="ARBA" id="ARBA00023125"/>
    </source>
</evidence>
<accession>A0A8J3RAG1</accession>
<dbReference type="Gene3D" id="1.10.357.10">
    <property type="entry name" value="Tetracycline Repressor, domain 2"/>
    <property type="match status" value="1"/>
</dbReference>
<feature type="domain" description="HTH tetR-type" evidence="5">
    <location>
        <begin position="22"/>
        <end position="82"/>
    </location>
</feature>
<gene>
    <name evidence="6" type="ORF">Mth01_31730</name>
</gene>
<dbReference type="RefSeq" id="WP_204016625.1">
    <property type="nucleotide sequence ID" value="NZ_BOOG01000027.1"/>
</dbReference>
<comment type="caution">
    <text evidence="6">The sequence shown here is derived from an EMBL/GenBank/DDBJ whole genome shotgun (WGS) entry which is preliminary data.</text>
</comment>
<dbReference type="SUPFAM" id="SSF46689">
    <property type="entry name" value="Homeodomain-like"/>
    <property type="match status" value="1"/>
</dbReference>
<evidence type="ECO:0000256" key="4">
    <source>
        <dbReference type="PROSITE-ProRule" id="PRU00335"/>
    </source>
</evidence>
<dbReference type="AlphaFoldDB" id="A0A8J3RAG1"/>
<dbReference type="InterPro" id="IPR050109">
    <property type="entry name" value="HTH-type_TetR-like_transc_reg"/>
</dbReference>
<sequence length="208" mass="22442">MERTDAEAPGLLKPGRGRRRAEDVRHATLTAAAELLLAEGVHALTFSKVAARAGVSKMTLYKWWPSPGALAFDAYFNAFQATLAFPDTGDIKGDLTTQLHVFVDLLNRNGSVIAGIIGAAQGDPDLAEALSTHYVIQRRALAVERLTRAQQAGQIRAGVDLETIVDQLWGAVYHRLLLPAQPLTKEFIDQLIANLFQGVAPGSLDSTT</sequence>
<dbReference type="PANTHER" id="PTHR30055">
    <property type="entry name" value="HTH-TYPE TRANSCRIPTIONAL REGULATOR RUTR"/>
    <property type="match status" value="1"/>
</dbReference>